<protein>
    <submittedName>
        <fullName evidence="3">Uncharacterized protein</fullName>
    </submittedName>
</protein>
<evidence type="ECO:0000256" key="2">
    <source>
        <dbReference type="SAM" id="SignalP"/>
    </source>
</evidence>
<evidence type="ECO:0000256" key="1">
    <source>
        <dbReference type="SAM" id="MobiDB-lite"/>
    </source>
</evidence>
<evidence type="ECO:0000313" key="3">
    <source>
        <dbReference type="EMBL" id="MED6218943.1"/>
    </source>
</evidence>
<sequence>MKIIISAFFISFIAFNIVFSNTLTEGRPSPLICESGSNCLVNIYVPSHINPQTSSENEKWWSTNLDLRTKSVDSTTYTGDNSPPPPPLVTDIPSQSYPDGSQLLSGPPVKPPVSLRPPQPYLRGYKVSMNLVPDHKFASA</sequence>
<feature type="compositionally biased region" description="Pro residues" evidence="1">
    <location>
        <begin position="108"/>
        <end position="120"/>
    </location>
</feature>
<keyword evidence="4" id="KW-1185">Reference proteome</keyword>
<gene>
    <name evidence="3" type="ORF">PIB30_031170</name>
</gene>
<proteinExistence type="predicted"/>
<name>A0ABU6ZBX9_9FABA</name>
<dbReference type="Proteomes" id="UP001341840">
    <property type="component" value="Unassembled WGS sequence"/>
</dbReference>
<feature type="compositionally biased region" description="Polar residues" evidence="1">
    <location>
        <begin position="72"/>
        <end position="81"/>
    </location>
</feature>
<reference evidence="3 4" key="1">
    <citation type="journal article" date="2023" name="Plants (Basel)">
        <title>Bridging the Gap: Combining Genomics and Transcriptomics Approaches to Understand Stylosanthes scabra, an Orphan Legume from the Brazilian Caatinga.</title>
        <authorList>
            <person name="Ferreira-Neto J.R.C."/>
            <person name="da Silva M.D."/>
            <person name="Binneck E."/>
            <person name="de Melo N.F."/>
            <person name="da Silva R.H."/>
            <person name="de Melo A.L.T.M."/>
            <person name="Pandolfi V."/>
            <person name="Bustamante F.O."/>
            <person name="Brasileiro-Vidal A.C."/>
            <person name="Benko-Iseppon A.M."/>
        </authorList>
    </citation>
    <scope>NUCLEOTIDE SEQUENCE [LARGE SCALE GENOMIC DNA]</scope>
    <source>
        <tissue evidence="3">Leaves</tissue>
    </source>
</reference>
<organism evidence="3 4">
    <name type="scientific">Stylosanthes scabra</name>
    <dbReference type="NCBI Taxonomy" id="79078"/>
    <lineage>
        <taxon>Eukaryota</taxon>
        <taxon>Viridiplantae</taxon>
        <taxon>Streptophyta</taxon>
        <taxon>Embryophyta</taxon>
        <taxon>Tracheophyta</taxon>
        <taxon>Spermatophyta</taxon>
        <taxon>Magnoliopsida</taxon>
        <taxon>eudicotyledons</taxon>
        <taxon>Gunneridae</taxon>
        <taxon>Pentapetalae</taxon>
        <taxon>rosids</taxon>
        <taxon>fabids</taxon>
        <taxon>Fabales</taxon>
        <taxon>Fabaceae</taxon>
        <taxon>Papilionoideae</taxon>
        <taxon>50 kb inversion clade</taxon>
        <taxon>dalbergioids sensu lato</taxon>
        <taxon>Dalbergieae</taxon>
        <taxon>Pterocarpus clade</taxon>
        <taxon>Stylosanthes</taxon>
    </lineage>
</organism>
<feature type="compositionally biased region" description="Polar residues" evidence="1">
    <location>
        <begin position="92"/>
        <end position="104"/>
    </location>
</feature>
<comment type="caution">
    <text evidence="3">The sequence shown here is derived from an EMBL/GenBank/DDBJ whole genome shotgun (WGS) entry which is preliminary data.</text>
</comment>
<dbReference type="EMBL" id="JASCZI010271993">
    <property type="protein sequence ID" value="MED6218943.1"/>
    <property type="molecule type" value="Genomic_DNA"/>
</dbReference>
<feature type="region of interest" description="Disordered" evidence="1">
    <location>
        <begin position="72"/>
        <end position="120"/>
    </location>
</feature>
<feature type="chain" id="PRO_5047377264" evidence="2">
    <location>
        <begin position="21"/>
        <end position="140"/>
    </location>
</feature>
<keyword evidence="2" id="KW-0732">Signal</keyword>
<evidence type="ECO:0000313" key="4">
    <source>
        <dbReference type="Proteomes" id="UP001341840"/>
    </source>
</evidence>
<feature type="signal peptide" evidence="2">
    <location>
        <begin position="1"/>
        <end position="20"/>
    </location>
</feature>
<accession>A0ABU6ZBX9</accession>